<dbReference type="InterPro" id="IPR032816">
    <property type="entry name" value="VTT_dom"/>
</dbReference>
<reference evidence="9 10" key="1">
    <citation type="submission" date="2019-04" db="EMBL/GenBank/DDBJ databases">
        <title>Microbes associate with the intestines of laboratory mice.</title>
        <authorList>
            <person name="Navarre W."/>
            <person name="Wong E."/>
            <person name="Huang K.C."/>
            <person name="Tropini C."/>
            <person name="Ng K."/>
            <person name="Yu B."/>
        </authorList>
    </citation>
    <scope>NUCLEOTIDE SEQUENCE [LARGE SCALE GENOMIC DNA]</scope>
    <source>
        <strain evidence="9 10">NM83_B4-11</strain>
    </source>
</reference>
<comment type="caution">
    <text evidence="9">The sequence shown here is derived from an EMBL/GenBank/DDBJ whole genome shotgun (WGS) entry which is preliminary data.</text>
</comment>
<gene>
    <name evidence="9" type="ORF">E5988_00230</name>
</gene>
<dbReference type="PANTHER" id="PTHR30353:SF15">
    <property type="entry name" value="INNER MEMBRANE PROTEIN YABI"/>
    <property type="match status" value="1"/>
</dbReference>
<proteinExistence type="inferred from homology"/>
<dbReference type="EMBL" id="SSTI01000001">
    <property type="protein sequence ID" value="THG42270.1"/>
    <property type="molecule type" value="Genomic_DNA"/>
</dbReference>
<name>A0ABY2QLW8_9SPHN</name>
<evidence type="ECO:0000256" key="2">
    <source>
        <dbReference type="ARBA" id="ARBA00010792"/>
    </source>
</evidence>
<evidence type="ECO:0000313" key="9">
    <source>
        <dbReference type="EMBL" id="THG42270.1"/>
    </source>
</evidence>
<protein>
    <submittedName>
        <fullName evidence="9">DedA family protein</fullName>
    </submittedName>
</protein>
<dbReference type="InterPro" id="IPR032818">
    <property type="entry name" value="DedA-like"/>
</dbReference>
<keyword evidence="4" id="KW-0812">Transmembrane</keyword>
<keyword evidence="10" id="KW-1185">Reference proteome</keyword>
<dbReference type="Pfam" id="PF09335">
    <property type="entry name" value="VTT_dom"/>
    <property type="match status" value="1"/>
</dbReference>
<dbReference type="PANTHER" id="PTHR30353">
    <property type="entry name" value="INNER MEMBRANE PROTEIN DEDA-RELATED"/>
    <property type="match status" value="1"/>
</dbReference>
<evidence type="ECO:0000256" key="6">
    <source>
        <dbReference type="ARBA" id="ARBA00023136"/>
    </source>
</evidence>
<keyword evidence="6" id="KW-0472">Membrane</keyword>
<accession>A0ABY2QLW8</accession>
<evidence type="ECO:0000256" key="1">
    <source>
        <dbReference type="ARBA" id="ARBA00004651"/>
    </source>
</evidence>
<evidence type="ECO:0000256" key="7">
    <source>
        <dbReference type="RuleBase" id="RU367016"/>
    </source>
</evidence>
<dbReference type="Proteomes" id="UP000308038">
    <property type="component" value="Unassembled WGS sequence"/>
</dbReference>
<evidence type="ECO:0000256" key="4">
    <source>
        <dbReference type="ARBA" id="ARBA00022692"/>
    </source>
</evidence>
<keyword evidence="3 7" id="KW-1003">Cell membrane</keyword>
<feature type="domain" description="VTT" evidence="8">
    <location>
        <begin position="16"/>
        <end position="140"/>
    </location>
</feature>
<evidence type="ECO:0000256" key="5">
    <source>
        <dbReference type="ARBA" id="ARBA00022989"/>
    </source>
</evidence>
<sequence length="200" mass="21427">MLLTFGESLVVIGMLIPATALMIAIGGMIGTGLLDPASVLIWAIVGAVLGDWVSYVLGRKFGPAAFRRWPLNRYRLAAAKARLVFRRYGAASILLGRFLGPMRSTVPLVAGVLGMRQRTFQIANVVSAILWVPALLLPGYLAARSVGGVQITEMHLLAVAGIVAVITLGGSALSVRFLRRGMAPRERRALTPRTPQRDPS</sequence>
<organism evidence="9 10">
    <name type="scientific">Sphingomonas olei</name>
    <dbReference type="NCBI Taxonomy" id="1886787"/>
    <lineage>
        <taxon>Bacteria</taxon>
        <taxon>Pseudomonadati</taxon>
        <taxon>Pseudomonadota</taxon>
        <taxon>Alphaproteobacteria</taxon>
        <taxon>Sphingomonadales</taxon>
        <taxon>Sphingomonadaceae</taxon>
        <taxon>Sphingomonas</taxon>
    </lineage>
</organism>
<keyword evidence="5" id="KW-1133">Transmembrane helix</keyword>
<comment type="similarity">
    <text evidence="2 7">Belongs to the DedA family.</text>
</comment>
<evidence type="ECO:0000256" key="3">
    <source>
        <dbReference type="ARBA" id="ARBA00022475"/>
    </source>
</evidence>
<comment type="subcellular location">
    <subcellularLocation>
        <location evidence="1 7">Cell membrane</location>
        <topology evidence="1 7">Multi-pass membrane protein</topology>
    </subcellularLocation>
</comment>
<evidence type="ECO:0000313" key="10">
    <source>
        <dbReference type="Proteomes" id="UP000308038"/>
    </source>
</evidence>
<evidence type="ECO:0000259" key="8">
    <source>
        <dbReference type="Pfam" id="PF09335"/>
    </source>
</evidence>